<evidence type="ECO:0000256" key="1">
    <source>
        <dbReference type="ARBA" id="ARBA00023002"/>
    </source>
</evidence>
<dbReference type="InterPro" id="IPR036188">
    <property type="entry name" value="FAD/NAD-bd_sf"/>
</dbReference>
<dbReference type="GO" id="GO:0019622">
    <property type="term" value="P:3-(3-hydroxy)phenylpropionate catabolic process"/>
    <property type="evidence" value="ECO:0007669"/>
    <property type="project" value="TreeGrafter"/>
</dbReference>
<reference evidence="3" key="2">
    <citation type="submission" date="2020-09" db="EMBL/GenBank/DDBJ databases">
        <authorList>
            <person name="Sun Q."/>
            <person name="Ohkuma M."/>
        </authorList>
    </citation>
    <scope>NUCLEOTIDE SEQUENCE</scope>
    <source>
        <strain evidence="3">JCM 3276</strain>
    </source>
</reference>
<dbReference type="GO" id="GO:0008688">
    <property type="term" value="F:3-(3-hydroxyphenyl)propionate hydroxylase activity"/>
    <property type="evidence" value="ECO:0007669"/>
    <property type="project" value="TreeGrafter"/>
</dbReference>
<feature type="domain" description="FAD-binding" evidence="2">
    <location>
        <begin position="4"/>
        <end position="338"/>
    </location>
</feature>
<dbReference type="Gene3D" id="3.50.50.60">
    <property type="entry name" value="FAD/NAD(P)-binding domain"/>
    <property type="match status" value="1"/>
</dbReference>
<evidence type="ECO:0000259" key="2">
    <source>
        <dbReference type="Pfam" id="PF01494"/>
    </source>
</evidence>
<dbReference type="Proteomes" id="UP000660680">
    <property type="component" value="Unassembled WGS sequence"/>
</dbReference>
<proteinExistence type="predicted"/>
<comment type="caution">
    <text evidence="3">The sequence shown here is derived from an EMBL/GenBank/DDBJ whole genome shotgun (WGS) entry which is preliminary data.</text>
</comment>
<dbReference type="PANTHER" id="PTHR43476">
    <property type="entry name" value="3-(3-HYDROXY-PHENYL)PROPIONATE/3-HYDROXYCINNAMIC ACID HYDROXYLASE"/>
    <property type="match status" value="1"/>
</dbReference>
<dbReference type="NCBIfam" id="NF006002">
    <property type="entry name" value="PRK08132.1"/>
    <property type="match status" value="1"/>
</dbReference>
<dbReference type="InterPro" id="IPR050631">
    <property type="entry name" value="PheA/TfdB_FAD_monoxygenase"/>
</dbReference>
<sequence>MTEPVLVVGAGPVGMTAALHLARHGVPSVLLEAAATRSAVGSRSICVQGDVLDILDRVGAGWPVVAAGVTWYSGRIHYREHEVVRLALPETPPGRFPAFVNTPQTVVERILADLVAASPLIDLRVGRRVTGLTQDEAGVTATTENGMTARGTHCIAADGAHSTVRGLLGLPFDGTSYDDKFLITDIRAELDRAPERRFYFDPEWNPGRQVLLHPQPDSVWRIDWQVPEDFDLAAERAGGGLDRRVRHVVGEVDYEVVWASVYRFHQRRVPRMTVGRVLLAGDAAHVMSPFGARGMNSGIADAENAAWKIAAIRTGWGAPTLLSTYDTERGAAAAENLRVTGKTMRFLVPATPEDHARRVDVLTRSVHDPQARAQIDSGRLAEPFWYLDSPLTTPAPAEALARFPTAPGAPRPPVPGVLCPDLPLADGRRLRPALGPRLTLLTAATTPHDWPHVEPAPSALTTLGMGPEGVAVLRPDGYLAAILPDGKGVAEAIARTTGHH</sequence>
<evidence type="ECO:0000313" key="3">
    <source>
        <dbReference type="EMBL" id="GGS23625.1"/>
    </source>
</evidence>
<reference evidence="3" key="1">
    <citation type="journal article" date="2014" name="Int. J. Syst. Evol. Microbiol.">
        <title>Complete genome sequence of Corynebacterium casei LMG S-19264T (=DSM 44701T), isolated from a smear-ripened cheese.</title>
        <authorList>
            <consortium name="US DOE Joint Genome Institute (JGI-PGF)"/>
            <person name="Walter F."/>
            <person name="Albersmeier A."/>
            <person name="Kalinowski J."/>
            <person name="Ruckert C."/>
        </authorList>
    </citation>
    <scope>NUCLEOTIDE SEQUENCE</scope>
    <source>
        <strain evidence="3">JCM 3276</strain>
    </source>
</reference>
<organism evidence="3 4">
    <name type="scientific">Actinokineospora fastidiosa</name>
    <dbReference type="NCBI Taxonomy" id="1816"/>
    <lineage>
        <taxon>Bacteria</taxon>
        <taxon>Bacillati</taxon>
        <taxon>Actinomycetota</taxon>
        <taxon>Actinomycetes</taxon>
        <taxon>Pseudonocardiales</taxon>
        <taxon>Pseudonocardiaceae</taxon>
        <taxon>Actinokineospora</taxon>
    </lineage>
</organism>
<dbReference type="SUPFAM" id="SSF51905">
    <property type="entry name" value="FAD/NAD(P)-binding domain"/>
    <property type="match status" value="1"/>
</dbReference>
<dbReference type="AlphaFoldDB" id="A0A918GAJ0"/>
<dbReference type="RefSeq" id="WP_229786665.1">
    <property type="nucleotide sequence ID" value="NZ_BMRB01000001.1"/>
</dbReference>
<dbReference type="PRINTS" id="PR00420">
    <property type="entry name" value="RNGMNOXGNASE"/>
</dbReference>
<dbReference type="PANTHER" id="PTHR43476:SF3">
    <property type="entry name" value="FAD-BINDING MONOOXYGENASE"/>
    <property type="match status" value="1"/>
</dbReference>
<dbReference type="InterPro" id="IPR002938">
    <property type="entry name" value="FAD-bd"/>
</dbReference>
<keyword evidence="1" id="KW-0560">Oxidoreductase</keyword>
<evidence type="ECO:0000313" key="4">
    <source>
        <dbReference type="Proteomes" id="UP000660680"/>
    </source>
</evidence>
<name>A0A918GAJ0_9PSEU</name>
<keyword evidence="4" id="KW-1185">Reference proteome</keyword>
<dbReference type="Pfam" id="PF01494">
    <property type="entry name" value="FAD_binding_3"/>
    <property type="match status" value="1"/>
</dbReference>
<accession>A0A918GAJ0</accession>
<dbReference type="GO" id="GO:0071949">
    <property type="term" value="F:FAD binding"/>
    <property type="evidence" value="ECO:0007669"/>
    <property type="project" value="InterPro"/>
</dbReference>
<gene>
    <name evidence="3" type="ORF">GCM10010171_15920</name>
</gene>
<protein>
    <submittedName>
        <fullName evidence="3">FAD-dependent oxidoreductase</fullName>
    </submittedName>
</protein>
<dbReference type="EMBL" id="BMRB01000001">
    <property type="protein sequence ID" value="GGS23625.1"/>
    <property type="molecule type" value="Genomic_DNA"/>
</dbReference>
<dbReference type="Gene3D" id="3.30.70.2450">
    <property type="match status" value="1"/>
</dbReference>